<name>A0A5B9W6K2_9BACT</name>
<keyword evidence="2" id="KW-1185">Reference proteome</keyword>
<sequence>MRLRFASCIGEASGVLCRMHDPWKPMIEPAHETE</sequence>
<evidence type="ECO:0000313" key="1">
    <source>
        <dbReference type="EMBL" id="QEH35601.1"/>
    </source>
</evidence>
<accession>A0A5B9W6K2</accession>
<dbReference type="AlphaFoldDB" id="A0A5B9W6K2"/>
<protein>
    <submittedName>
        <fullName evidence="1">Uncharacterized protein</fullName>
    </submittedName>
</protein>
<dbReference type="KEGG" id="agv:OJF2_41540"/>
<evidence type="ECO:0000313" key="2">
    <source>
        <dbReference type="Proteomes" id="UP000324233"/>
    </source>
</evidence>
<reference evidence="1 2" key="1">
    <citation type="submission" date="2019-08" db="EMBL/GenBank/DDBJ databases">
        <title>Deep-cultivation of Planctomycetes and their phenomic and genomic characterization uncovers novel biology.</title>
        <authorList>
            <person name="Wiegand S."/>
            <person name="Jogler M."/>
            <person name="Boedeker C."/>
            <person name="Pinto D."/>
            <person name="Vollmers J."/>
            <person name="Rivas-Marin E."/>
            <person name="Kohn T."/>
            <person name="Peeters S.H."/>
            <person name="Heuer A."/>
            <person name="Rast P."/>
            <person name="Oberbeckmann S."/>
            <person name="Bunk B."/>
            <person name="Jeske O."/>
            <person name="Meyerdierks A."/>
            <person name="Storesund J.E."/>
            <person name="Kallscheuer N."/>
            <person name="Luecker S."/>
            <person name="Lage O.M."/>
            <person name="Pohl T."/>
            <person name="Merkel B.J."/>
            <person name="Hornburger P."/>
            <person name="Mueller R.-W."/>
            <person name="Bruemmer F."/>
            <person name="Labrenz M."/>
            <person name="Spormann A.M."/>
            <person name="Op den Camp H."/>
            <person name="Overmann J."/>
            <person name="Amann R."/>
            <person name="Jetten M.S.M."/>
            <person name="Mascher T."/>
            <person name="Medema M.H."/>
            <person name="Devos D.P."/>
            <person name="Kaster A.-K."/>
            <person name="Ovreas L."/>
            <person name="Rohde M."/>
            <person name="Galperin M.Y."/>
            <person name="Jogler C."/>
        </authorList>
    </citation>
    <scope>NUCLEOTIDE SEQUENCE [LARGE SCALE GENOMIC DNA]</scope>
    <source>
        <strain evidence="1 2">OJF2</strain>
    </source>
</reference>
<dbReference type="EMBL" id="CP042997">
    <property type="protein sequence ID" value="QEH35601.1"/>
    <property type="molecule type" value="Genomic_DNA"/>
</dbReference>
<gene>
    <name evidence="1" type="ORF">OJF2_41540</name>
</gene>
<proteinExistence type="predicted"/>
<dbReference type="Proteomes" id="UP000324233">
    <property type="component" value="Chromosome"/>
</dbReference>
<organism evidence="1 2">
    <name type="scientific">Aquisphaera giovannonii</name>
    <dbReference type="NCBI Taxonomy" id="406548"/>
    <lineage>
        <taxon>Bacteria</taxon>
        <taxon>Pseudomonadati</taxon>
        <taxon>Planctomycetota</taxon>
        <taxon>Planctomycetia</taxon>
        <taxon>Isosphaerales</taxon>
        <taxon>Isosphaeraceae</taxon>
        <taxon>Aquisphaera</taxon>
    </lineage>
</organism>